<reference evidence="1 2" key="1">
    <citation type="submission" date="2021-06" db="EMBL/GenBank/DDBJ databases">
        <authorList>
            <person name="Palmer J.M."/>
        </authorList>
    </citation>
    <scope>NUCLEOTIDE SEQUENCE [LARGE SCALE GENOMIC DNA]</scope>
    <source>
        <strain evidence="1 2">XR_2019</strain>
        <tissue evidence="1">Muscle</tissue>
    </source>
</reference>
<dbReference type="EMBL" id="JAHRIM010000272">
    <property type="protein sequence ID" value="MEQ2258132.1"/>
    <property type="molecule type" value="Genomic_DNA"/>
</dbReference>
<organism evidence="1 2">
    <name type="scientific">Xenotaenia resolanae</name>
    <dbReference type="NCBI Taxonomy" id="208358"/>
    <lineage>
        <taxon>Eukaryota</taxon>
        <taxon>Metazoa</taxon>
        <taxon>Chordata</taxon>
        <taxon>Craniata</taxon>
        <taxon>Vertebrata</taxon>
        <taxon>Euteleostomi</taxon>
        <taxon>Actinopterygii</taxon>
        <taxon>Neopterygii</taxon>
        <taxon>Teleostei</taxon>
        <taxon>Neoteleostei</taxon>
        <taxon>Acanthomorphata</taxon>
        <taxon>Ovalentaria</taxon>
        <taxon>Atherinomorphae</taxon>
        <taxon>Cyprinodontiformes</taxon>
        <taxon>Goodeidae</taxon>
        <taxon>Xenotaenia</taxon>
    </lineage>
</organism>
<keyword evidence="2" id="KW-1185">Reference proteome</keyword>
<protein>
    <submittedName>
        <fullName evidence="1">Uncharacterized protein</fullName>
    </submittedName>
</protein>
<name>A0ABV0VN45_9TELE</name>
<gene>
    <name evidence="1" type="ORF">XENORESO_008493</name>
</gene>
<evidence type="ECO:0000313" key="2">
    <source>
        <dbReference type="Proteomes" id="UP001444071"/>
    </source>
</evidence>
<comment type="caution">
    <text evidence="1">The sequence shown here is derived from an EMBL/GenBank/DDBJ whole genome shotgun (WGS) entry which is preliminary data.</text>
</comment>
<accession>A0ABV0VN45</accession>
<sequence length="153" mass="17592">MRHGRRVKTKAMSVCESVNVEDWRVHVFFLARRSGSWKQRLVGTKTEATMRSHEHSKRREEGNRVNASYMQLSWLFLSVSLSVILRTRIVSLALHRNFQYAHRSRKNEKQTGASNLPNLAASAAFVLHRIPLAERLPSQSPSDFLRSTFPSGF</sequence>
<dbReference type="Proteomes" id="UP001444071">
    <property type="component" value="Unassembled WGS sequence"/>
</dbReference>
<proteinExistence type="predicted"/>
<evidence type="ECO:0000313" key="1">
    <source>
        <dbReference type="EMBL" id="MEQ2258132.1"/>
    </source>
</evidence>